<feature type="signal peptide" evidence="1">
    <location>
        <begin position="1"/>
        <end position="18"/>
    </location>
</feature>
<dbReference type="PhylomeDB" id="Q9TZ75"/>
<dbReference type="Bgee" id="WBGene00018246">
    <property type="expression patterns" value="Expressed in embryo and 2 other cell types or tissues"/>
</dbReference>
<dbReference type="RefSeq" id="NP_497168.1">
    <property type="nucleotide sequence ID" value="NM_064767.1"/>
</dbReference>
<proteinExistence type="predicted"/>
<evidence type="ECO:0000313" key="5">
    <source>
        <dbReference type="WormBase" id="F40G9.10"/>
    </source>
</evidence>
<dbReference type="AGR" id="WB:WBGene00018246"/>
<sequence length="188" mass="21382">MFLSFIILSTFLPSVVFSASFPSFFNESAYETSGHKPEIYQLEYSGGCISGYTWFSYTNFCYKSTARAANFNDAHNACRSEGSELASIHSLTENQFLVQLSAAGNRVNSKTNYVMIGLIFENREWSWTDGSSVNYLNWAAGEPNNMKHELWTALVSDVNPKKGQMYTHWNNVNMDRQRAYICKRAPLN</sequence>
<dbReference type="InterPro" id="IPR016186">
    <property type="entry name" value="C-type_lectin-like/link_sf"/>
</dbReference>
<dbReference type="FunFam" id="3.10.100.10:FF:000091">
    <property type="entry name" value="C-type LECtin"/>
    <property type="match status" value="1"/>
</dbReference>
<dbReference type="Pfam" id="PF00059">
    <property type="entry name" value="Lectin_C"/>
    <property type="match status" value="1"/>
</dbReference>
<dbReference type="KEGG" id="cel:CELE_F40G9.10"/>
<feature type="domain" description="C-type lectin" evidence="2">
    <location>
        <begin position="57"/>
        <end position="183"/>
    </location>
</feature>
<dbReference type="OrthoDB" id="5872782at2759"/>
<dbReference type="AlphaFoldDB" id="Q9TZ75"/>
<gene>
    <name evidence="3 5" type="primary">clec-148</name>
    <name evidence="3" type="ORF">CELE_F40G9.10</name>
    <name evidence="5" type="ORF">F40G9.10</name>
</gene>
<dbReference type="SMART" id="SM00034">
    <property type="entry name" value="CLECT"/>
    <property type="match status" value="1"/>
</dbReference>
<dbReference type="Reactome" id="R-CEL-1482925">
    <property type="pathway name" value="Acyl chain remodelling of PG"/>
</dbReference>
<dbReference type="PROSITE" id="PS50041">
    <property type="entry name" value="C_TYPE_LECTIN_2"/>
    <property type="match status" value="1"/>
</dbReference>
<dbReference type="SMR" id="Q9TZ75"/>
<dbReference type="GO" id="GO:0038023">
    <property type="term" value="F:signaling receptor activity"/>
    <property type="evidence" value="ECO:0000318"/>
    <property type="project" value="GO_Central"/>
</dbReference>
<dbReference type="PIR" id="T33623">
    <property type="entry name" value="T33623"/>
</dbReference>
<dbReference type="FunCoup" id="Q9TZ75">
    <property type="interactions" value="1"/>
</dbReference>
<dbReference type="Reactome" id="R-CEL-1482801">
    <property type="pathway name" value="Acyl chain remodelling of PS"/>
</dbReference>
<accession>Q9TZ75</accession>
<evidence type="ECO:0000256" key="1">
    <source>
        <dbReference type="SAM" id="SignalP"/>
    </source>
</evidence>
<name>Q9TZ75_CAEEL</name>
<dbReference type="CTD" id="185558"/>
<dbReference type="HOGENOM" id="CLU_124059_0_0_1"/>
<reference evidence="3 4" key="1">
    <citation type="journal article" date="1998" name="Science">
        <title>Genome sequence of the nematode C. elegans: a platform for investigating biology.</title>
        <authorList>
            <consortium name="The C. elegans sequencing consortium"/>
            <person name="Sulson J.E."/>
            <person name="Waterston R."/>
        </authorList>
    </citation>
    <scope>NUCLEOTIDE SEQUENCE [LARGE SCALE GENOMIC DNA]</scope>
    <source>
        <strain evidence="3 4">Bristol N2</strain>
    </source>
</reference>
<dbReference type="Reactome" id="R-CEL-6803157">
    <property type="pathway name" value="Antimicrobial peptides"/>
</dbReference>
<dbReference type="PANTHER" id="PTHR22803">
    <property type="entry name" value="MANNOSE, PHOSPHOLIPASE, LECTIN RECEPTOR RELATED"/>
    <property type="match status" value="1"/>
</dbReference>
<organism evidence="3 4">
    <name type="scientific">Caenorhabditis elegans</name>
    <dbReference type="NCBI Taxonomy" id="6239"/>
    <lineage>
        <taxon>Eukaryota</taxon>
        <taxon>Metazoa</taxon>
        <taxon>Ecdysozoa</taxon>
        <taxon>Nematoda</taxon>
        <taxon>Chromadorea</taxon>
        <taxon>Rhabditida</taxon>
        <taxon>Rhabditina</taxon>
        <taxon>Rhabditomorpha</taxon>
        <taxon>Rhabditoidea</taxon>
        <taxon>Rhabditidae</taxon>
        <taxon>Peloderinae</taxon>
        <taxon>Caenorhabditis</taxon>
    </lineage>
</organism>
<dbReference type="InterPro" id="IPR050111">
    <property type="entry name" value="C-type_lectin/snaclec_domain"/>
</dbReference>
<dbReference type="Proteomes" id="UP000001940">
    <property type="component" value="Chromosome III"/>
</dbReference>
<dbReference type="PaxDb" id="6239-F40G9.10"/>
<feature type="chain" id="PRO_5004333794" evidence="1">
    <location>
        <begin position="19"/>
        <end position="188"/>
    </location>
</feature>
<dbReference type="Reactome" id="R-CEL-1483166">
    <property type="pathway name" value="Synthesis of PA"/>
</dbReference>
<dbReference type="GeneID" id="185558"/>
<keyword evidence="1" id="KW-0732">Signal</keyword>
<keyword evidence="4" id="KW-1185">Reference proteome</keyword>
<dbReference type="Reactome" id="R-CEL-1482839">
    <property type="pathway name" value="Acyl chain remodelling of PE"/>
</dbReference>
<dbReference type="SUPFAM" id="SSF56436">
    <property type="entry name" value="C-type lectin-like"/>
    <property type="match status" value="1"/>
</dbReference>
<dbReference type="OMA" id="NCVELWA"/>
<evidence type="ECO:0000313" key="4">
    <source>
        <dbReference type="Proteomes" id="UP000001940"/>
    </source>
</evidence>
<dbReference type="Reactome" id="R-CEL-1236978">
    <property type="pathway name" value="Cross-presentation of soluble exogenous antigens (endosomes)"/>
</dbReference>
<dbReference type="UCSC" id="F40G9.10">
    <property type="organism name" value="c. elegans"/>
</dbReference>
<dbReference type="CDD" id="cd00037">
    <property type="entry name" value="CLECT"/>
    <property type="match status" value="1"/>
</dbReference>
<dbReference type="Reactome" id="R-CEL-1482788">
    <property type="pathway name" value="Acyl chain remodelling of PC"/>
</dbReference>
<dbReference type="EMBL" id="BX284603">
    <property type="protein sequence ID" value="CCD70934.1"/>
    <property type="molecule type" value="Genomic_DNA"/>
</dbReference>
<dbReference type="InterPro" id="IPR016187">
    <property type="entry name" value="CTDL_fold"/>
</dbReference>
<dbReference type="STRING" id="6239.F40G9.10.1"/>
<protein>
    <submittedName>
        <fullName evidence="3">C-type lectin domain-containing protein</fullName>
    </submittedName>
</protein>
<dbReference type="Gene3D" id="3.10.100.10">
    <property type="entry name" value="Mannose-Binding Protein A, subunit A"/>
    <property type="match status" value="1"/>
</dbReference>
<dbReference type="WormBase" id="F40G9.10">
    <property type="protein sequence ID" value="CE19857"/>
    <property type="gene ID" value="WBGene00018246"/>
    <property type="gene designation" value="clec-148"/>
</dbReference>
<dbReference type="InterPro" id="IPR001304">
    <property type="entry name" value="C-type_lectin-like"/>
</dbReference>
<dbReference type="Reactome" id="R-CEL-1482922">
    <property type="pathway name" value="Acyl chain remodelling of PI"/>
</dbReference>
<evidence type="ECO:0000259" key="2">
    <source>
        <dbReference type="PROSITE" id="PS50041"/>
    </source>
</evidence>
<dbReference type="eggNOG" id="KOG4297">
    <property type="taxonomic scope" value="Eukaryota"/>
</dbReference>
<dbReference type="InParanoid" id="Q9TZ75"/>
<evidence type="ECO:0000313" key="3">
    <source>
        <dbReference type="EMBL" id="CCD70934.1"/>
    </source>
</evidence>